<evidence type="ECO:0000313" key="2">
    <source>
        <dbReference type="EMBL" id="AAD39599.1"/>
    </source>
</evidence>
<gene>
    <name evidence="2" type="primary">10A19I.15</name>
</gene>
<dbReference type="EMBL" id="AC007858">
    <property type="protein sequence ID" value="AAD39599.1"/>
    <property type="molecule type" value="Genomic_DNA"/>
</dbReference>
<name>Q9XHV1_ORYSJ</name>
<dbReference type="HOGENOM" id="CLU_017984_3_0_1"/>
<dbReference type="InterPro" id="IPR024752">
    <property type="entry name" value="Myb/SANT-like_dom"/>
</dbReference>
<reference evidence="2" key="1">
    <citation type="submission" date="1999-06" db="EMBL/GenBank/DDBJ databases">
        <title>Oryza sativa chromosome 5 BAC 10A19I.</title>
        <authorList>
            <person name="Vysotskaia V.S."/>
            <person name="Schwartz J.R."/>
            <person name="Osborne B.I."/>
            <person name="Wing R."/>
            <person name="Yu G."/>
            <person name="Kwan A."/>
            <person name="Liu S."/>
            <person name="Lee J."/>
            <person name="Toriumi M."/>
            <person name="Luros J."/>
            <person name="Li J."/>
            <person name="Kremenetskaia I."/>
            <person name="Oji O."/>
            <person name="Theologis A."/>
        </authorList>
    </citation>
    <scope>NUCLEOTIDE SEQUENCE</scope>
</reference>
<evidence type="ECO:0000259" key="1">
    <source>
        <dbReference type="Pfam" id="PF12776"/>
    </source>
</evidence>
<dbReference type="Pfam" id="PF12776">
    <property type="entry name" value="Myb_DNA-bind_3"/>
    <property type="match status" value="1"/>
</dbReference>
<dbReference type="PANTHER" id="PTHR47865">
    <property type="entry name" value="OS05G0580550 PROTEIN"/>
    <property type="match status" value="1"/>
</dbReference>
<protein>
    <submittedName>
        <fullName evidence="2">10A19I.15</fullName>
    </submittedName>
</protein>
<accession>Q9XHV1</accession>
<sequence length="275" mass="30361">MDSKGKGGSNHASWTSAMSSFMLSHLANLVASGTRTSSGFKQAHLNPCARALNEMFCTNFTGDQIKNHLKTWQKKFTKMNRLRKVSAAEFSFLLQALILLNMLHDRITRPMLSFFNKPLLHYGEMLTIFGSTMATGKFAKDSSSVLGTEDVETENEKVNRAPTTIDLDPETSSASKPKKAKTIESEDDGLIRAITNVGDKLAAAIVKAGEPDNTLPVGLFDTLKSLPGFQDIHLSFYYAYLVANPHIARAFNGLPFENKLHWVAMFISDKFTGSM</sequence>
<feature type="domain" description="Myb/SANT-like" evidence="1">
    <location>
        <begin position="13"/>
        <end position="87"/>
    </location>
</feature>
<proteinExistence type="predicted"/>
<dbReference type="AlphaFoldDB" id="Q9XHV1"/>
<organism evidence="2">
    <name type="scientific">Oryza sativa subsp. japonica</name>
    <name type="common">Rice</name>
    <dbReference type="NCBI Taxonomy" id="39947"/>
    <lineage>
        <taxon>Eukaryota</taxon>
        <taxon>Viridiplantae</taxon>
        <taxon>Streptophyta</taxon>
        <taxon>Embryophyta</taxon>
        <taxon>Tracheophyta</taxon>
        <taxon>Spermatophyta</taxon>
        <taxon>Magnoliopsida</taxon>
        <taxon>Liliopsida</taxon>
        <taxon>Poales</taxon>
        <taxon>Poaceae</taxon>
        <taxon>BOP clade</taxon>
        <taxon>Oryzoideae</taxon>
        <taxon>Oryzeae</taxon>
        <taxon>Oryzinae</taxon>
        <taxon>Oryza</taxon>
        <taxon>Oryza sativa</taxon>
    </lineage>
</organism>
<dbReference type="PANTHER" id="PTHR47865:SF1">
    <property type="entry name" value="OS08G0106700 PROTEIN"/>
    <property type="match status" value="1"/>
</dbReference>